<evidence type="ECO:0000256" key="14">
    <source>
        <dbReference type="ARBA" id="ARBA00061678"/>
    </source>
</evidence>
<dbReference type="Gene3D" id="1.20.1070.10">
    <property type="entry name" value="Rhodopsin 7-helix transmembrane proteins"/>
    <property type="match status" value="1"/>
</dbReference>
<protein>
    <recommendedName>
        <fullName evidence="16">Serpentine receptor class r-10</fullName>
    </recommendedName>
    <alternativeName>
        <fullName evidence="17">Odorant response abnormal protein 10</fullName>
    </alternativeName>
    <alternativeName>
        <fullName evidence="18">Olfactory receptor 10</fullName>
    </alternativeName>
</protein>
<dbReference type="Pfam" id="PF10326">
    <property type="entry name" value="7TM_GPCR_Str"/>
    <property type="match status" value="1"/>
</dbReference>
<reference evidence="21" key="1">
    <citation type="submission" date="2007-07" db="EMBL/GenBank/DDBJ databases">
        <title>PCAP assembly of the Caenorhabditis remanei genome.</title>
        <authorList>
            <consortium name="The Caenorhabditis remanei Sequencing Consortium"/>
            <person name="Wilson R.K."/>
        </authorList>
    </citation>
    <scope>NUCLEOTIDE SEQUENCE [LARGE SCALE GENOMIC DNA]</scope>
    <source>
        <strain evidence="21">PB4641</strain>
    </source>
</reference>
<evidence type="ECO:0000256" key="9">
    <source>
        <dbReference type="ARBA" id="ARBA00023136"/>
    </source>
</evidence>
<feature type="transmembrane region" description="Helical" evidence="19">
    <location>
        <begin position="45"/>
        <end position="64"/>
    </location>
</feature>
<keyword evidence="11" id="KW-0325">Glycoprotein</keyword>
<dbReference type="AlphaFoldDB" id="E3N7F9"/>
<keyword evidence="3" id="KW-0145">Chemotaxis</keyword>
<evidence type="ECO:0000256" key="10">
    <source>
        <dbReference type="ARBA" id="ARBA00023170"/>
    </source>
</evidence>
<proteinExistence type="inferred from homology"/>
<evidence type="ECO:0000256" key="15">
    <source>
        <dbReference type="ARBA" id="ARBA00064300"/>
    </source>
</evidence>
<comment type="subunit">
    <text evidence="15">Interacts with odr-4.</text>
</comment>
<keyword evidence="8" id="KW-0969">Cilium</keyword>
<evidence type="ECO:0000256" key="18">
    <source>
        <dbReference type="ARBA" id="ARBA00082489"/>
    </source>
</evidence>
<evidence type="ECO:0000256" key="7">
    <source>
        <dbReference type="ARBA" id="ARBA00022989"/>
    </source>
</evidence>
<evidence type="ECO:0000256" key="5">
    <source>
        <dbReference type="ARBA" id="ARBA00022692"/>
    </source>
</evidence>
<dbReference type="eggNOG" id="ENOG502THG6">
    <property type="taxonomic scope" value="Eukaryota"/>
</dbReference>
<keyword evidence="22" id="KW-1185">Reference proteome</keyword>
<evidence type="ECO:0000256" key="19">
    <source>
        <dbReference type="SAM" id="Phobius"/>
    </source>
</evidence>
<evidence type="ECO:0000313" key="21">
    <source>
        <dbReference type="EMBL" id="EFO88497.1"/>
    </source>
</evidence>
<evidence type="ECO:0000256" key="16">
    <source>
        <dbReference type="ARBA" id="ARBA00067967"/>
    </source>
</evidence>
<feature type="transmembrane region" description="Helical" evidence="19">
    <location>
        <begin position="207"/>
        <end position="232"/>
    </location>
</feature>
<comment type="similarity">
    <text evidence="14">Belongs to the nematode receptor-like protein str family.</text>
</comment>
<feature type="transmembrane region" description="Helical" evidence="19">
    <location>
        <begin position="138"/>
        <end position="156"/>
    </location>
</feature>
<keyword evidence="5 19" id="KW-0812">Transmembrane</keyword>
<dbReference type="OMA" id="KYLMICF"/>
<organism evidence="22">
    <name type="scientific">Caenorhabditis remanei</name>
    <name type="common">Caenorhabditis vulgaris</name>
    <dbReference type="NCBI Taxonomy" id="31234"/>
    <lineage>
        <taxon>Eukaryota</taxon>
        <taxon>Metazoa</taxon>
        <taxon>Ecdysozoa</taxon>
        <taxon>Nematoda</taxon>
        <taxon>Chromadorea</taxon>
        <taxon>Rhabditida</taxon>
        <taxon>Rhabditina</taxon>
        <taxon>Rhabditomorpha</taxon>
        <taxon>Rhabditoidea</taxon>
        <taxon>Rhabditidae</taxon>
        <taxon>Peloderinae</taxon>
        <taxon>Caenorhabditis</taxon>
    </lineage>
</organism>
<evidence type="ECO:0000256" key="12">
    <source>
        <dbReference type="ARBA" id="ARBA00023273"/>
    </source>
</evidence>
<dbReference type="InParanoid" id="E3N7F9"/>
<comment type="function">
    <text evidence="13">An odorant receptor which affects chemotaxis to the volatile odorant diacetyl. Specifies AWA neuronal cell fate via the odr-7 pathway.</text>
</comment>
<evidence type="ECO:0000259" key="20">
    <source>
        <dbReference type="PROSITE" id="PS50262"/>
    </source>
</evidence>
<feature type="transmembrane region" description="Helical" evidence="19">
    <location>
        <begin position="15"/>
        <end position="33"/>
    </location>
</feature>
<feature type="transmembrane region" description="Helical" evidence="19">
    <location>
        <begin position="289"/>
        <end position="310"/>
    </location>
</feature>
<dbReference type="STRING" id="31234.E3N7F9"/>
<evidence type="ECO:0000313" key="22">
    <source>
        <dbReference type="Proteomes" id="UP000008281"/>
    </source>
</evidence>
<dbReference type="FunFam" id="1.20.1070.10:FF:000128">
    <property type="entry name" value="Seven TM Receptor"/>
    <property type="match status" value="1"/>
</dbReference>
<dbReference type="PANTHER" id="PTHR22943">
    <property type="entry name" value="7-TRANSMEMBRANE DOMAIN RECEPTOR C.ELEGANS"/>
    <property type="match status" value="1"/>
</dbReference>
<feature type="transmembrane region" description="Helical" evidence="19">
    <location>
        <begin position="252"/>
        <end position="277"/>
    </location>
</feature>
<evidence type="ECO:0000256" key="17">
    <source>
        <dbReference type="ARBA" id="ARBA00078653"/>
    </source>
</evidence>
<accession>E3N7F9</accession>
<feature type="transmembrane region" description="Helical" evidence="19">
    <location>
        <begin position="95"/>
        <end position="117"/>
    </location>
</feature>
<gene>
    <name evidence="21" type="ORF">CRE_13042</name>
</gene>
<dbReference type="GO" id="GO:0060170">
    <property type="term" value="C:ciliary membrane"/>
    <property type="evidence" value="ECO:0007669"/>
    <property type="project" value="UniProtKB-SubCell"/>
</dbReference>
<feature type="domain" description="G-protein coupled receptors family 1 profile" evidence="20">
    <location>
        <begin position="24"/>
        <end position="306"/>
    </location>
</feature>
<comment type="subcellular location">
    <subcellularLocation>
        <location evidence="1">Cell projection</location>
        <location evidence="1">Cilium membrane</location>
        <topology evidence="1">Multi-pass membrane protein</topology>
    </subcellularLocation>
</comment>
<dbReference type="GO" id="GO:0042048">
    <property type="term" value="P:olfactory behavior"/>
    <property type="evidence" value="ECO:0007669"/>
    <property type="project" value="TreeGrafter"/>
</dbReference>
<keyword evidence="9 19" id="KW-0472">Membrane</keyword>
<evidence type="ECO:0000256" key="13">
    <source>
        <dbReference type="ARBA" id="ARBA00054965"/>
    </source>
</evidence>
<dbReference type="InterPro" id="IPR019428">
    <property type="entry name" value="7TM_GPCR_serpentine_rcpt_Str"/>
</dbReference>
<dbReference type="HOGENOM" id="CLU_036335_2_1_1"/>
<evidence type="ECO:0000256" key="6">
    <source>
        <dbReference type="ARBA" id="ARBA00022725"/>
    </source>
</evidence>
<dbReference type="EMBL" id="DS268547">
    <property type="protein sequence ID" value="EFO88497.1"/>
    <property type="molecule type" value="Genomic_DNA"/>
</dbReference>
<keyword evidence="4" id="KW-0716">Sensory transduction</keyword>
<evidence type="ECO:0000256" key="3">
    <source>
        <dbReference type="ARBA" id="ARBA00022500"/>
    </source>
</evidence>
<evidence type="ECO:0000256" key="4">
    <source>
        <dbReference type="ARBA" id="ARBA00022606"/>
    </source>
</evidence>
<evidence type="ECO:0000256" key="11">
    <source>
        <dbReference type="ARBA" id="ARBA00023180"/>
    </source>
</evidence>
<dbReference type="Proteomes" id="UP000008281">
    <property type="component" value="Unassembled WGS sequence"/>
</dbReference>
<dbReference type="GO" id="GO:0006935">
    <property type="term" value="P:chemotaxis"/>
    <property type="evidence" value="ECO:0007669"/>
    <property type="project" value="UniProtKB-KW"/>
</dbReference>
<evidence type="ECO:0000256" key="8">
    <source>
        <dbReference type="ARBA" id="ARBA00023069"/>
    </source>
</evidence>
<keyword evidence="10" id="KW-0675">Receptor</keyword>
<evidence type="ECO:0000256" key="2">
    <source>
        <dbReference type="ARBA" id="ARBA00022475"/>
    </source>
</evidence>
<evidence type="ECO:0000256" key="1">
    <source>
        <dbReference type="ARBA" id="ARBA00004272"/>
    </source>
</evidence>
<keyword evidence="2" id="KW-1003">Cell membrane</keyword>
<dbReference type="GO" id="GO:0038022">
    <property type="term" value="F:G protein-coupled olfactory receptor activity"/>
    <property type="evidence" value="ECO:0007669"/>
    <property type="project" value="TreeGrafter"/>
</dbReference>
<keyword evidence="7 19" id="KW-1133">Transmembrane helix</keyword>
<dbReference type="OrthoDB" id="5864517at2759"/>
<keyword evidence="6" id="KW-0552">Olfaction</keyword>
<dbReference type="PANTHER" id="PTHR22943:SF137">
    <property type="entry name" value="SEVEN TM RECEPTOR"/>
    <property type="match status" value="1"/>
</dbReference>
<name>E3N7F9_CAERE</name>
<keyword evidence="12" id="KW-0966">Cell projection</keyword>
<dbReference type="InterPro" id="IPR017452">
    <property type="entry name" value="GPCR_Rhodpsn_7TM"/>
</dbReference>
<dbReference type="PROSITE" id="PS50262">
    <property type="entry name" value="G_PROTEIN_RECEP_F1_2"/>
    <property type="match status" value="1"/>
</dbReference>
<dbReference type="SUPFAM" id="SSF81321">
    <property type="entry name" value="Family A G protein-coupled receptor-like"/>
    <property type="match status" value="1"/>
</dbReference>
<sequence>MCSKKWLEITFITETIGFFMSVTSHSFLLFLIGKSDKRKFGSYKYLMICFSALGIFYSSCNFWCKPNVHITETTFVIFTVLEHWKMSKFYGTVSISIYSSCFAMILCLLTVQFYYRFISVTTPLTLTEKFSWRTAPRYLILVLGFSTVWGSLTFFVNGPSDLKDIELNPEFQKVYCLDSTDFAYIAAKYFYTNSQNASERIIHWPSIIVISVMTPMMSATFSCLLFFGIKTYSSLNKTRLSSASKKDMQHQLFRTLVIQTCIPTIFMYLPVSCLFYFPLFGFTVPELQNLIPIFVSIYPCLEPLVAMYFIRHFRSKIYGKNIRIHLWTDMFQVS</sequence>